<evidence type="ECO:0000313" key="4">
    <source>
        <dbReference type="Proteomes" id="UP000422736"/>
    </source>
</evidence>
<dbReference type="EMBL" id="CP015056">
    <property type="protein sequence ID" value="QGN15341.1"/>
    <property type="molecule type" value="Genomic_DNA"/>
</dbReference>
<dbReference type="Proteomes" id="UP000422736">
    <property type="component" value="Chromosome 3"/>
</dbReference>
<dbReference type="SUPFAM" id="SSF48208">
    <property type="entry name" value="Six-hairpin glycosidases"/>
    <property type="match status" value="1"/>
</dbReference>
<comment type="pathway">
    <text evidence="1">Glycan metabolism; N-glycan degradation.</text>
</comment>
<keyword evidence="1" id="KW-0256">Endoplasmic reticulum</keyword>
<gene>
    <name evidence="3" type="ORF">FIM1_2030</name>
</gene>
<accession>A0ABX6ESW4</accession>
<dbReference type="InterPro" id="IPR054491">
    <property type="entry name" value="MGH1-like_GH"/>
</dbReference>
<comment type="similarity">
    <text evidence="1">Belongs to the glycosyl hydrolase 63 family.</text>
</comment>
<organism evidence="3 4">
    <name type="scientific">Kluyveromyces marxianus</name>
    <name type="common">Yeast</name>
    <name type="synonym">Candida kefyr</name>
    <dbReference type="NCBI Taxonomy" id="4911"/>
    <lineage>
        <taxon>Eukaryota</taxon>
        <taxon>Fungi</taxon>
        <taxon>Dikarya</taxon>
        <taxon>Ascomycota</taxon>
        <taxon>Saccharomycotina</taxon>
        <taxon>Saccharomycetes</taxon>
        <taxon>Saccharomycetales</taxon>
        <taxon>Saccharomycetaceae</taxon>
        <taxon>Kluyveromyces</taxon>
    </lineage>
</organism>
<feature type="domain" description="Mannosylglycerate hydrolase MGH1-like glycoside hydrolase" evidence="2">
    <location>
        <begin position="746"/>
        <end position="923"/>
    </location>
</feature>
<dbReference type="PANTHER" id="PTHR10412:SF10">
    <property type="entry name" value="GLYCOSYL HYDROLASE FAMILY 63 C-TERMINAL DOMAIN-CONTAINING PROTEIN"/>
    <property type="match status" value="1"/>
</dbReference>
<dbReference type="Gene3D" id="1.50.10.10">
    <property type="match status" value="2"/>
</dbReference>
<dbReference type="InterPro" id="IPR004888">
    <property type="entry name" value="Glycoside_hydrolase_63"/>
</dbReference>
<dbReference type="InterPro" id="IPR012341">
    <property type="entry name" value="6hp_glycosidase-like_sf"/>
</dbReference>
<dbReference type="Pfam" id="PF22422">
    <property type="entry name" value="MGH1-like_GH"/>
    <property type="match status" value="2"/>
</dbReference>
<comment type="subcellular location">
    <subcellularLocation>
        <location evidence="1">Endoplasmic reticulum membrane</location>
        <topology evidence="1">Single-pass type II membrane protein</topology>
    </subcellularLocation>
</comment>
<proteinExistence type="inferred from homology"/>
<dbReference type="EC" id="3.2.1.106" evidence="1"/>
<keyword evidence="1" id="KW-0326">Glycosidase</keyword>
<comment type="function">
    <text evidence="1">Cleaves the distal alpha 1,2-linked glucose residue from the Glc(3)Man(9)GlcNAc(2) oligosaccharide precursor.</text>
</comment>
<comment type="catalytic activity">
    <reaction evidence="1">
        <text>N(4)-(alpha-D-Glc-(1-&gt;2)-alpha-D-Glc-(1-&gt;3)-alpha-D-Glc-(1-&gt;3)-alpha-D-Man-(1-&gt;2)-alpha-D-Man-(1-&gt;2)-alpha-D-Man-(1-&gt;3)-[alpha-D-Man-(1-&gt;2)-alpha-D-Man-(1-&gt;3)-[alpha-D-Man-(1-&gt;2)-alpha-D-Man-(1-&gt;6)]-alpha-D-Man-(1-&gt;6)]-beta-D-Man-(1-&gt;4)-beta-D-GlcNAc-(1-&gt;4)-beta-D-GlcNAc)-L-asparaginyl-[protein] + H2O = N(4)-(alpha-D-Glc-(1-&gt;3)-alpha-D-Glc-(1-&gt;3)-alpha-D-Man-(1-&gt;2)-alpha-D-Man-(1-&gt;2)-alpha-D-Man-(1-&gt;3)-[alpha-D-Man-(1-&gt;2)-alpha-D-Man-(1-&gt;3)-[alpha-D-Man-(1-&gt;2)-alpha-D-Man-(1-&gt;6)]-alpha-D-Man-(1-&gt;6)]-beta-D-Man-(1-&gt;4)-beta-D-GlcNAc-(1-&gt;4)-beta-D-GlcNAc)-L-asparaginyl-[protein] + beta-D-glucose</text>
        <dbReference type="Rhea" id="RHEA:55988"/>
        <dbReference type="Rhea" id="RHEA-COMP:12806"/>
        <dbReference type="Rhea" id="RHEA-COMP:14355"/>
        <dbReference type="ChEBI" id="CHEBI:15377"/>
        <dbReference type="ChEBI" id="CHEBI:15903"/>
        <dbReference type="ChEBI" id="CHEBI:59082"/>
        <dbReference type="ChEBI" id="CHEBI:132537"/>
        <dbReference type="EC" id="3.2.1.106"/>
    </reaction>
</comment>
<keyword evidence="4" id="KW-1185">Reference proteome</keyword>
<name>A0ABX6ESW4_KLUMA</name>
<keyword evidence="1" id="KW-0378">Hydrolase</keyword>
<evidence type="ECO:0000256" key="1">
    <source>
        <dbReference type="RuleBase" id="RU369107"/>
    </source>
</evidence>
<dbReference type="PANTHER" id="PTHR10412">
    <property type="entry name" value="MANNOSYL-OLIGOSACCHARIDE GLUCOSIDASE"/>
    <property type="match status" value="1"/>
</dbReference>
<evidence type="ECO:0000259" key="2">
    <source>
        <dbReference type="Pfam" id="PF22422"/>
    </source>
</evidence>
<dbReference type="InterPro" id="IPR008928">
    <property type="entry name" value="6-hairpin_glycosidase_sf"/>
</dbReference>
<evidence type="ECO:0000313" key="3">
    <source>
        <dbReference type="EMBL" id="QGN15341.1"/>
    </source>
</evidence>
<sequence length="1073" mass="125129">MSVITTEEKRLQQNKNREKYWLKWGPYLSERSWATVKEDYSHDGDAWSFFPFEHANSRVFRWGEDGLFGVSDNRQIICSNVAVWNGKDPILKERMYGLTSHQGNHGEDGKELYYYVDNLPSHAYMKAIYKYPFNKPYPYEELVAKNAERGYDDQEFEIYEIDGLFKEKDTGDTPYFDIVYEMAKDDDNPMDLNFRITAYNRSSTKYGELYIIPQVFFRNTWSWETTDRVKPHLSKTGNNFVTLNTEKYGTHYAIFAPSPGEFDSSEQGSDEENSDDEAADIEPILLFTENESNLKKLFNSKENPAPYTKDAFNEFIINEDPSAVNPEEEGTKSCAVYHFPKIPPNEYVTVRYKLTDQALPKLDDEMIIDEDDFDALFDRREQEADNFYWRVTPNPISDSLRMVQRQAFAGLLWSKQFYYFVQDEWFNGDPMQKPPPPKNRANGRNKDWKHMYAQDILSLPDKWEYPFFASWDTAFHCIPLAMIDPEFAKKQLDLFTREWYMHPNGQIPAYEWNFSDVNPPVHAWAVYRVFKIERNMYGREDRVFLERVFQKLLLNFTWWVNRKDHDGNNVFEGGFLGLDNIGIFNRSEPLPTGGTLEQADSTGWMAFFSLQMLNIALELAKNNPVYEDIATKFFEHFLYISDSMSFKYEIDSADNFKEEVKESLWNEDDKFYYDAISWGEPFKQQLPIRSLVGLIPLYACMTLEPRILDKFPGFKKRIDWFLENRSAMFGRNIASMEKRGVGERLLLSLVNKERLEAILSRMLDETEFLSDYGIRSLSKYHEKHPFTMSVNGEKYEVSYLPGESNSGMFGGNSNWRGPVWFPTNFLLVESLQRFFLYYGPEFKVECPKGSGEFLNLAQIAEELQHRLIHLFIPDAEGHRAVYHGEYSDLLSKDPNFENLIPFYEYFDGDTGRGLGASHQCGWTALVAKWIHDTGLSCIRLPRTPRSSVNVANLDNAHINSLLSDVKPNMPRKMARRKSSKSLINLTATQLELTEEEKYLHYIGNARRESLKAEPRSGSIISSEEDDEDLALSLERLRKSRSVEEESRLVNELRRKLSHTTINSTDDDELECVP</sequence>
<protein>
    <recommendedName>
        <fullName evidence="1">Mannosyl-oligosaccharide glucosidase</fullName>
        <ecNumber evidence="1">3.2.1.106</ecNumber>
    </recommendedName>
    <alternativeName>
        <fullName evidence="1">Glucosidase I</fullName>
    </alternativeName>
</protein>
<keyword evidence="1" id="KW-0325">Glycoprotein</keyword>
<feature type="domain" description="Mannosylglycerate hydrolase MGH1-like glycoside hydrolase" evidence="2">
    <location>
        <begin position="465"/>
        <end position="571"/>
    </location>
</feature>
<reference evidence="3 4" key="1">
    <citation type="submission" date="2016-03" db="EMBL/GenBank/DDBJ databases">
        <title>How can Kluyveromyces marxianus grow so fast - potential evolutionary course in Saccharomyces Complex revealed by comparative genomics.</title>
        <authorList>
            <person name="Mo W."/>
            <person name="Lu W."/>
            <person name="Yang X."/>
            <person name="Qi J."/>
            <person name="Lv H."/>
        </authorList>
    </citation>
    <scope>NUCLEOTIDE SEQUENCE [LARGE SCALE GENOMIC DNA]</scope>
    <source>
        <strain evidence="3 4">FIM1</strain>
    </source>
</reference>